<evidence type="ECO:0000259" key="5">
    <source>
        <dbReference type="Pfam" id="PF03466"/>
    </source>
</evidence>
<evidence type="ECO:0000256" key="1">
    <source>
        <dbReference type="ARBA" id="ARBA00009437"/>
    </source>
</evidence>
<dbReference type="Gene3D" id="3.40.190.10">
    <property type="entry name" value="Periplasmic binding protein-like II"/>
    <property type="match status" value="2"/>
</dbReference>
<keyword evidence="3" id="KW-0238">DNA-binding</keyword>
<dbReference type="InterPro" id="IPR005119">
    <property type="entry name" value="LysR_subst-bd"/>
</dbReference>
<sequence>MQHHVRTRYVELDWTTQYDAVRTGEVDVAVLHDVGGGDGLTVEPLSVTDRCLVVPAASELAYADVLTPADVADSPWITPVGQSGLADWSGHGEQDRAVEVRSPGGVAAAVAATGRLGLHAEPARTYFPHPDVRFVPMEGPPAVAALAWSTRRHTAAVEAFRSAAHGSAALVGLRRDAPDSDAVSP</sequence>
<dbReference type="Pfam" id="PF03466">
    <property type="entry name" value="LysR_substrate"/>
    <property type="match status" value="1"/>
</dbReference>
<comment type="caution">
    <text evidence="6">The sequence shown here is derived from an EMBL/GenBank/DDBJ whole genome shotgun (WGS) entry which is preliminary data.</text>
</comment>
<dbReference type="Proteomes" id="UP000549695">
    <property type="component" value="Unassembled WGS sequence"/>
</dbReference>
<dbReference type="AlphaFoldDB" id="A0A852WC80"/>
<keyword evidence="2" id="KW-0805">Transcription regulation</keyword>
<keyword evidence="4" id="KW-0804">Transcription</keyword>
<evidence type="ECO:0000256" key="2">
    <source>
        <dbReference type="ARBA" id="ARBA00023015"/>
    </source>
</evidence>
<dbReference type="GO" id="GO:0032993">
    <property type="term" value="C:protein-DNA complex"/>
    <property type="evidence" value="ECO:0007669"/>
    <property type="project" value="TreeGrafter"/>
</dbReference>
<reference evidence="6 7" key="1">
    <citation type="submission" date="2020-07" db="EMBL/GenBank/DDBJ databases">
        <title>Sequencing the genomes of 1000 actinobacteria strains.</title>
        <authorList>
            <person name="Klenk H.-P."/>
        </authorList>
    </citation>
    <scope>NUCLEOTIDE SEQUENCE [LARGE SCALE GENOMIC DNA]</scope>
    <source>
        <strain evidence="6 7">DSM 44749</strain>
    </source>
</reference>
<gene>
    <name evidence="6" type="ORF">HDA37_005186</name>
</gene>
<dbReference type="EMBL" id="JACCCZ010000001">
    <property type="protein sequence ID" value="NYG04901.1"/>
    <property type="molecule type" value="Genomic_DNA"/>
</dbReference>
<evidence type="ECO:0000313" key="7">
    <source>
        <dbReference type="Proteomes" id="UP000549695"/>
    </source>
</evidence>
<name>A0A852WC80_PSEA5</name>
<protein>
    <recommendedName>
        <fullName evidence="5">LysR substrate-binding domain-containing protein</fullName>
    </recommendedName>
</protein>
<dbReference type="RefSeq" id="WP_312888946.1">
    <property type="nucleotide sequence ID" value="NZ_BAAAJZ010000011.1"/>
</dbReference>
<dbReference type="GeneID" id="98055516"/>
<dbReference type="GO" id="GO:0003677">
    <property type="term" value="F:DNA binding"/>
    <property type="evidence" value="ECO:0007669"/>
    <property type="project" value="UniProtKB-KW"/>
</dbReference>
<dbReference type="GO" id="GO:0003700">
    <property type="term" value="F:DNA-binding transcription factor activity"/>
    <property type="evidence" value="ECO:0007669"/>
    <property type="project" value="TreeGrafter"/>
</dbReference>
<evidence type="ECO:0000313" key="6">
    <source>
        <dbReference type="EMBL" id="NYG04901.1"/>
    </source>
</evidence>
<feature type="domain" description="LysR substrate-binding" evidence="5">
    <location>
        <begin position="4"/>
        <end position="165"/>
    </location>
</feature>
<dbReference type="SUPFAM" id="SSF53850">
    <property type="entry name" value="Periplasmic binding protein-like II"/>
    <property type="match status" value="1"/>
</dbReference>
<proteinExistence type="inferred from homology"/>
<dbReference type="PANTHER" id="PTHR30346">
    <property type="entry name" value="TRANSCRIPTIONAL DUAL REGULATOR HCAR-RELATED"/>
    <property type="match status" value="1"/>
</dbReference>
<organism evidence="6 7">
    <name type="scientific">Pseudonocardia alni</name>
    <name type="common">Amycolata alni</name>
    <dbReference type="NCBI Taxonomy" id="33907"/>
    <lineage>
        <taxon>Bacteria</taxon>
        <taxon>Bacillati</taxon>
        <taxon>Actinomycetota</taxon>
        <taxon>Actinomycetes</taxon>
        <taxon>Pseudonocardiales</taxon>
        <taxon>Pseudonocardiaceae</taxon>
        <taxon>Pseudonocardia</taxon>
    </lineage>
</organism>
<evidence type="ECO:0000256" key="3">
    <source>
        <dbReference type="ARBA" id="ARBA00023125"/>
    </source>
</evidence>
<accession>A0A852WC80</accession>
<evidence type="ECO:0000256" key="4">
    <source>
        <dbReference type="ARBA" id="ARBA00023163"/>
    </source>
</evidence>
<comment type="similarity">
    <text evidence="1">Belongs to the LysR transcriptional regulatory family.</text>
</comment>
<keyword evidence="7" id="KW-1185">Reference proteome</keyword>
<dbReference type="PANTHER" id="PTHR30346:SF0">
    <property type="entry name" value="HCA OPERON TRANSCRIPTIONAL ACTIVATOR HCAR"/>
    <property type="match status" value="1"/>
</dbReference>